<dbReference type="SUPFAM" id="SSF56601">
    <property type="entry name" value="beta-lactamase/transpeptidase-like"/>
    <property type="match status" value="1"/>
</dbReference>
<comment type="subcellular location">
    <subcellularLocation>
        <location evidence="2">Cell membrane</location>
    </subcellularLocation>
    <subcellularLocation>
        <location evidence="1">Membrane</location>
        <topology evidence="1">Single-pass membrane protein</topology>
    </subcellularLocation>
</comment>
<keyword evidence="10" id="KW-0961">Cell wall biogenesis/degradation</keyword>
<keyword evidence="16" id="KW-1185">Reference proteome</keyword>
<keyword evidence="15" id="KW-0132">Cell division</keyword>
<feature type="region of interest" description="Disordered" evidence="11">
    <location>
        <begin position="670"/>
        <end position="691"/>
    </location>
</feature>
<dbReference type="PANTHER" id="PTHR30627:SF2">
    <property type="entry name" value="PEPTIDOGLYCAN D,D-TRANSPEPTIDASE MRDA"/>
    <property type="match status" value="1"/>
</dbReference>
<evidence type="ECO:0000256" key="7">
    <source>
        <dbReference type="ARBA" id="ARBA00022984"/>
    </source>
</evidence>
<dbReference type="AlphaFoldDB" id="A0A1B1N2J0"/>
<gene>
    <name evidence="15" type="ORF">AWM70_14475</name>
</gene>
<evidence type="ECO:0000256" key="3">
    <source>
        <dbReference type="ARBA" id="ARBA00007171"/>
    </source>
</evidence>
<dbReference type="GO" id="GO:0008360">
    <property type="term" value="P:regulation of cell shape"/>
    <property type="evidence" value="ECO:0007669"/>
    <property type="project" value="UniProtKB-KW"/>
</dbReference>
<dbReference type="Pfam" id="PF00905">
    <property type="entry name" value="Transpeptidase"/>
    <property type="match status" value="1"/>
</dbReference>
<dbReference type="Pfam" id="PF03717">
    <property type="entry name" value="PBP_dimer"/>
    <property type="match status" value="1"/>
</dbReference>
<evidence type="ECO:0000313" key="16">
    <source>
        <dbReference type="Proteomes" id="UP000092573"/>
    </source>
</evidence>
<dbReference type="PANTHER" id="PTHR30627">
    <property type="entry name" value="PEPTIDOGLYCAN D,D-TRANSPEPTIDASE"/>
    <property type="match status" value="1"/>
</dbReference>
<dbReference type="InterPro" id="IPR036138">
    <property type="entry name" value="PBP_dimer_sf"/>
</dbReference>
<proteinExistence type="inferred from homology"/>
<dbReference type="InterPro" id="IPR012338">
    <property type="entry name" value="Beta-lactam/transpept-like"/>
</dbReference>
<evidence type="ECO:0000313" key="15">
    <source>
        <dbReference type="EMBL" id="ANS75654.1"/>
    </source>
</evidence>
<dbReference type="InterPro" id="IPR001460">
    <property type="entry name" value="PCN-bd_Tpept"/>
</dbReference>
<evidence type="ECO:0000256" key="2">
    <source>
        <dbReference type="ARBA" id="ARBA00004236"/>
    </source>
</evidence>
<dbReference type="Gene3D" id="3.40.710.10">
    <property type="entry name" value="DD-peptidase/beta-lactamase superfamily"/>
    <property type="match status" value="1"/>
</dbReference>
<dbReference type="SUPFAM" id="SSF56519">
    <property type="entry name" value="Penicillin binding protein dimerisation domain"/>
    <property type="match status" value="1"/>
</dbReference>
<keyword evidence="7" id="KW-0573">Peptidoglycan synthesis</keyword>
<evidence type="ECO:0000256" key="5">
    <source>
        <dbReference type="ARBA" id="ARBA00022692"/>
    </source>
</evidence>
<keyword evidence="15" id="KW-0131">Cell cycle</keyword>
<evidence type="ECO:0000256" key="8">
    <source>
        <dbReference type="ARBA" id="ARBA00022989"/>
    </source>
</evidence>
<protein>
    <submittedName>
        <fullName evidence="15">Cell division protein FtsI</fullName>
    </submittedName>
</protein>
<dbReference type="InterPro" id="IPR005311">
    <property type="entry name" value="PBP_dimer"/>
</dbReference>
<keyword evidence="4" id="KW-1003">Cell membrane</keyword>
<dbReference type="GO" id="GO:0071972">
    <property type="term" value="F:peptidoglycan L,D-transpeptidase activity"/>
    <property type="evidence" value="ECO:0007669"/>
    <property type="project" value="TreeGrafter"/>
</dbReference>
<feature type="domain" description="Penicillin-binding protein transpeptidase" evidence="13">
    <location>
        <begin position="320"/>
        <end position="656"/>
    </location>
</feature>
<dbReference type="GO" id="GO:0071555">
    <property type="term" value="P:cell wall organization"/>
    <property type="evidence" value="ECO:0007669"/>
    <property type="project" value="UniProtKB-KW"/>
</dbReference>
<dbReference type="Gene3D" id="3.90.1310.10">
    <property type="entry name" value="Penicillin-binding protein 2a (Domain 2)"/>
    <property type="match status" value="1"/>
</dbReference>
<evidence type="ECO:0000256" key="10">
    <source>
        <dbReference type="ARBA" id="ARBA00023316"/>
    </source>
</evidence>
<dbReference type="GO" id="GO:0009252">
    <property type="term" value="P:peptidoglycan biosynthetic process"/>
    <property type="evidence" value="ECO:0007669"/>
    <property type="project" value="UniProtKB-KW"/>
</dbReference>
<organism evidence="15 16">
    <name type="scientific">Paenibacillus yonginensis</name>
    <dbReference type="NCBI Taxonomy" id="1462996"/>
    <lineage>
        <taxon>Bacteria</taxon>
        <taxon>Bacillati</taxon>
        <taxon>Bacillota</taxon>
        <taxon>Bacilli</taxon>
        <taxon>Bacillales</taxon>
        <taxon>Paenibacillaceae</taxon>
        <taxon>Paenibacillus</taxon>
    </lineage>
</organism>
<dbReference type="Proteomes" id="UP000092573">
    <property type="component" value="Chromosome"/>
</dbReference>
<keyword evidence="5 12" id="KW-0812">Transmembrane</keyword>
<dbReference type="STRING" id="1462996.AWM70_14475"/>
<dbReference type="GO" id="GO:0008658">
    <property type="term" value="F:penicillin binding"/>
    <property type="evidence" value="ECO:0007669"/>
    <property type="project" value="InterPro"/>
</dbReference>
<reference evidence="15 16" key="1">
    <citation type="submission" date="2016-01" db="EMBL/GenBank/DDBJ databases">
        <title>Complete Genome Sequence of Paenibacillus yonginensis DCY84, a novel Plant Growth-Promoting Bacteria with Elicitation of Induced Systemic Resistance.</title>
        <authorList>
            <person name="Kim Y.J."/>
            <person name="Yang D.C."/>
            <person name="Sukweenadhi J."/>
        </authorList>
    </citation>
    <scope>NUCLEOTIDE SEQUENCE [LARGE SCALE GENOMIC DNA]</scope>
    <source>
        <strain evidence="15 16">DCY84</strain>
    </source>
</reference>
<sequence>MKKAYQDDPQKQEAARQRHFNIRLNVFFFSAFIIFTVIIVRLAILQFVDGPSLQAQESSLTVKKVPLPPTRGTIYDATGVKLAYSTPQQSLYITLLKDYSSTTGMSNRPEILAMAKKIANVFNTLGESKTEKVTADQIVDAMDLDSRLSGGYAPRRLKSGLTDREVAYFLEHKSEFPGVDVIEESVRNYDKDTVAVQAVGYIKKFKGASTSLDKYKQLRNMTPDDPGQQYTDNEDVGFDGLEYQYQDVLRGKNGYKSIPVDPRNMADGVAEVTPPEKGDDLHLNINKNIQLKTEQAIMDQLDWLHNHPVSGKYHPNAQTGFAVAMEVNTGKVVAMASMPDYDPNVWGSGGISPSDYEAIQNVYLNGTIRSFPSGQEGVHPESVVLMGSTIKPLSVMIGLNEGLFTTTTPYNDTGIAYFGKNNSASVRNSQGHAYGYLATPADAIRHSSNTFMVDMVGERMWKEFGDDGITLWDKYMKEFGLGVLTGVDLPNEYKGYREYVNKKETSLSRLAYASFGQQGKYTTMQLAQYASMLATRGKRMQPQLVDKITDANGNVVQQFKPKVLNTVTFKDSYWNEILKGMATDVHEAFNGFPYDFARKTGTSTQTIYGNGKKYDVDNGVFIAFAPRENPKLAVAVVIPEGGFGAYSAAPVARKIFDAYDYEYGLDGVPKKTLESQNQTSDKDAAKTDSKN</sequence>
<dbReference type="OrthoDB" id="9770103at2"/>
<feature type="transmembrane region" description="Helical" evidence="12">
    <location>
        <begin position="26"/>
        <end position="48"/>
    </location>
</feature>
<feature type="domain" description="Penicillin-binding protein dimerisation" evidence="14">
    <location>
        <begin position="67"/>
        <end position="264"/>
    </location>
</feature>
<dbReference type="RefSeq" id="WP_068697535.1">
    <property type="nucleotide sequence ID" value="NZ_CP014167.1"/>
</dbReference>
<comment type="similarity">
    <text evidence="3">Belongs to the transpeptidase family.</text>
</comment>
<evidence type="ECO:0000256" key="4">
    <source>
        <dbReference type="ARBA" id="ARBA00022475"/>
    </source>
</evidence>
<dbReference type="InterPro" id="IPR050515">
    <property type="entry name" value="Beta-lactam/transpept"/>
</dbReference>
<dbReference type="EMBL" id="CP014167">
    <property type="protein sequence ID" value="ANS75654.1"/>
    <property type="molecule type" value="Genomic_DNA"/>
</dbReference>
<keyword evidence="6" id="KW-0133">Cell shape</keyword>
<name>A0A1B1N2J0_9BACL</name>
<evidence type="ECO:0000256" key="9">
    <source>
        <dbReference type="ARBA" id="ARBA00023136"/>
    </source>
</evidence>
<keyword evidence="9 12" id="KW-0472">Membrane</keyword>
<evidence type="ECO:0000256" key="6">
    <source>
        <dbReference type="ARBA" id="ARBA00022960"/>
    </source>
</evidence>
<evidence type="ECO:0000259" key="14">
    <source>
        <dbReference type="Pfam" id="PF03717"/>
    </source>
</evidence>
<accession>A0A1B1N2J0</accession>
<dbReference type="GO" id="GO:0005886">
    <property type="term" value="C:plasma membrane"/>
    <property type="evidence" value="ECO:0007669"/>
    <property type="project" value="UniProtKB-SubCell"/>
</dbReference>
<dbReference type="GO" id="GO:0051301">
    <property type="term" value="P:cell division"/>
    <property type="evidence" value="ECO:0007669"/>
    <property type="project" value="UniProtKB-KW"/>
</dbReference>
<evidence type="ECO:0000256" key="11">
    <source>
        <dbReference type="SAM" id="MobiDB-lite"/>
    </source>
</evidence>
<feature type="compositionally biased region" description="Basic and acidic residues" evidence="11">
    <location>
        <begin position="680"/>
        <end position="691"/>
    </location>
</feature>
<evidence type="ECO:0000256" key="12">
    <source>
        <dbReference type="SAM" id="Phobius"/>
    </source>
</evidence>
<dbReference type="KEGG" id="pyg:AWM70_14475"/>
<evidence type="ECO:0000256" key="1">
    <source>
        <dbReference type="ARBA" id="ARBA00004167"/>
    </source>
</evidence>
<keyword evidence="8 12" id="KW-1133">Transmembrane helix</keyword>
<evidence type="ECO:0000259" key="13">
    <source>
        <dbReference type="Pfam" id="PF00905"/>
    </source>
</evidence>